<dbReference type="PANTHER" id="PTHR43027:SF2">
    <property type="entry name" value="TRANSPORT PERMEASE PROTEIN"/>
    <property type="match status" value="1"/>
</dbReference>
<dbReference type="Pfam" id="PF12698">
    <property type="entry name" value="ABC2_membrane_3"/>
    <property type="match status" value="1"/>
</dbReference>
<proteinExistence type="predicted"/>
<evidence type="ECO:0000256" key="5">
    <source>
        <dbReference type="SAM" id="Phobius"/>
    </source>
</evidence>
<dbReference type="RefSeq" id="WP_103887311.1">
    <property type="nucleotide sequence ID" value="NZ_FNVU01000008.1"/>
</dbReference>
<reference evidence="7 8" key="1">
    <citation type="submission" date="2016-10" db="EMBL/GenBank/DDBJ databases">
        <authorList>
            <person name="de Groot N.N."/>
        </authorList>
    </citation>
    <scope>NUCLEOTIDE SEQUENCE [LARGE SCALE GENOMIC DNA]</scope>
    <source>
        <strain evidence="7 8">CGMCC 4.2023</strain>
    </source>
</reference>
<feature type="transmembrane region" description="Helical" evidence="5">
    <location>
        <begin position="109"/>
        <end position="139"/>
    </location>
</feature>
<keyword evidence="2 5" id="KW-0812">Transmembrane</keyword>
<dbReference type="EMBL" id="FNVU01000008">
    <property type="protein sequence ID" value="SEG69876.1"/>
    <property type="molecule type" value="Genomic_DNA"/>
</dbReference>
<sequence>MSTPAPALPHMTRQGFRALTATQGRLLLREPATLFWLLFPLGMVILFGNIPAFTTDSGSLGGRSVIDVYVPTIAAMVPLFLGCVLLPTNMAQLREKGVLRRLSVSPVPAAGMLAALLAVIAALITAGVTLIIAVGRLAFHVTPPADPGAVVSSFLLGSTAVLALGLVAAALAPTSGAATGTGVPVMVLNFFFSGLYFPVAEMPHALREIGAYVPFGAVTAAWSGEGALWQHLLVLAGYTVVGAMVAVRTFRWE</sequence>
<dbReference type="GO" id="GO:0016020">
    <property type="term" value="C:membrane"/>
    <property type="evidence" value="ECO:0007669"/>
    <property type="project" value="UniProtKB-SubCell"/>
</dbReference>
<dbReference type="Proteomes" id="UP000236754">
    <property type="component" value="Unassembled WGS sequence"/>
</dbReference>
<evidence type="ECO:0000256" key="3">
    <source>
        <dbReference type="ARBA" id="ARBA00022989"/>
    </source>
</evidence>
<dbReference type="OrthoDB" id="3217868at2"/>
<evidence type="ECO:0000256" key="4">
    <source>
        <dbReference type="ARBA" id="ARBA00023136"/>
    </source>
</evidence>
<dbReference type="InterPro" id="IPR052902">
    <property type="entry name" value="ABC-2_transporter"/>
</dbReference>
<feature type="transmembrane region" description="Helical" evidence="5">
    <location>
        <begin position="228"/>
        <end position="247"/>
    </location>
</feature>
<keyword evidence="3 5" id="KW-1133">Transmembrane helix</keyword>
<feature type="domain" description="ABC-2 type transporter transmembrane" evidence="6">
    <location>
        <begin position="63"/>
        <end position="242"/>
    </location>
</feature>
<keyword evidence="8" id="KW-1185">Reference proteome</keyword>
<evidence type="ECO:0000313" key="8">
    <source>
        <dbReference type="Proteomes" id="UP000236754"/>
    </source>
</evidence>
<evidence type="ECO:0000256" key="1">
    <source>
        <dbReference type="ARBA" id="ARBA00004141"/>
    </source>
</evidence>
<dbReference type="InterPro" id="IPR013525">
    <property type="entry name" value="ABC2_TM"/>
</dbReference>
<feature type="transmembrane region" description="Helical" evidence="5">
    <location>
        <begin position="68"/>
        <end position="88"/>
    </location>
</feature>
<protein>
    <submittedName>
        <fullName evidence="7">ABC-2 type transport system permease protein</fullName>
    </submittedName>
</protein>
<feature type="transmembrane region" description="Helical" evidence="5">
    <location>
        <begin position="178"/>
        <end position="197"/>
    </location>
</feature>
<dbReference type="GO" id="GO:0140359">
    <property type="term" value="F:ABC-type transporter activity"/>
    <property type="evidence" value="ECO:0007669"/>
    <property type="project" value="InterPro"/>
</dbReference>
<comment type="subcellular location">
    <subcellularLocation>
        <location evidence="1">Membrane</location>
        <topology evidence="1">Multi-pass membrane protein</topology>
    </subcellularLocation>
</comment>
<feature type="transmembrane region" description="Helical" evidence="5">
    <location>
        <begin position="34"/>
        <end position="53"/>
    </location>
</feature>
<evidence type="ECO:0000313" key="7">
    <source>
        <dbReference type="EMBL" id="SEG69876.1"/>
    </source>
</evidence>
<feature type="transmembrane region" description="Helical" evidence="5">
    <location>
        <begin position="151"/>
        <end position="171"/>
    </location>
</feature>
<evidence type="ECO:0000256" key="2">
    <source>
        <dbReference type="ARBA" id="ARBA00022692"/>
    </source>
</evidence>
<keyword evidence="4 5" id="KW-0472">Membrane</keyword>
<accession>A0A1H6CBV6</accession>
<name>A0A1H6CBV6_9ACTN</name>
<dbReference type="PANTHER" id="PTHR43027">
    <property type="entry name" value="DOXORUBICIN RESISTANCE ABC TRANSPORTER PERMEASE PROTEIN DRRC-RELATED"/>
    <property type="match status" value="1"/>
</dbReference>
<dbReference type="AlphaFoldDB" id="A0A1H6CBV6"/>
<evidence type="ECO:0000259" key="6">
    <source>
        <dbReference type="Pfam" id="PF12698"/>
    </source>
</evidence>
<gene>
    <name evidence="7" type="ORF">SAMN05216223_108221</name>
</gene>
<organism evidence="7 8">
    <name type="scientific">Actinacidiphila yanglinensis</name>
    <dbReference type="NCBI Taxonomy" id="310779"/>
    <lineage>
        <taxon>Bacteria</taxon>
        <taxon>Bacillati</taxon>
        <taxon>Actinomycetota</taxon>
        <taxon>Actinomycetes</taxon>
        <taxon>Kitasatosporales</taxon>
        <taxon>Streptomycetaceae</taxon>
        <taxon>Actinacidiphila</taxon>
    </lineage>
</organism>